<dbReference type="Proteomes" id="UP000478571">
    <property type="component" value="Unassembled WGS sequence"/>
</dbReference>
<accession>A0A6L8LQM7</accession>
<dbReference type="Gene3D" id="3.40.50.11780">
    <property type="match status" value="1"/>
</dbReference>
<feature type="domain" description="Tail sheath protein C-terminal" evidence="2">
    <location>
        <begin position="264"/>
        <end position="370"/>
    </location>
</feature>
<dbReference type="PANTHER" id="PTHR35861">
    <property type="match status" value="1"/>
</dbReference>
<dbReference type="InterPro" id="IPR020287">
    <property type="entry name" value="Tail_sheath_C"/>
</dbReference>
<dbReference type="EMBL" id="WWEU01000001">
    <property type="protein sequence ID" value="MYM57883.1"/>
    <property type="molecule type" value="Genomic_DNA"/>
</dbReference>
<keyword evidence="4" id="KW-1185">Reference proteome</keyword>
<gene>
    <name evidence="3" type="ORF">GTG28_01475</name>
</gene>
<sequence>MTTNTPGVQINEIDNPSITVRNSPTVPVLCCITNDLPADWPITEPLRVNNWLEFIELYKNGSRGDTTTGFNTENVLHCSMKAYFDNGGGYCYASAMGLSNGDHVDDAANNILALDDVTLIVAAGAKLWRTDIFERLCGPETTRMYLKEQDFSPQFCDNPYADDNFSGSHVANYHPLLTADWADGKLVSPTAAIAGVICSVDRKVGPWKAPANIALKGGLRPRQIITDDYQSDYMEGHKAVNMLRDFRDGRGLLIWGARTTASEDDGEWRYIPVRRLFLSVEKDLKQTLAFSVFQPNNQPTWERVRAAIDSYLNSIWKKGGLMGTTAKEAYFIQVGLGVTMDQADIDNGKLIIKIGMAAVRPAEFIILEFTQNMQIY</sequence>
<reference evidence="3 4" key="1">
    <citation type="submission" date="2020-01" db="EMBL/GenBank/DDBJ databases">
        <title>Draft Genome Sequence of Vibrio sp. strain OCN044, Isolated from a Healthy Coral at Palmyra Atoll.</title>
        <authorList>
            <person name="Videau P."/>
            <person name="Loughran R."/>
            <person name="Esquivel A."/>
            <person name="Deadmond M."/>
            <person name="Paddock B.E."/>
            <person name="Saw J.H."/>
            <person name="Ushijima B."/>
        </authorList>
    </citation>
    <scope>NUCLEOTIDE SEQUENCE [LARGE SCALE GENOMIC DNA]</scope>
    <source>
        <strain evidence="3 4">OCN044</strain>
    </source>
</reference>
<organism evidence="3 4">
    <name type="scientific">Vibrio tetraodonis subsp. pristinus</name>
    <dbReference type="NCBI Taxonomy" id="2695891"/>
    <lineage>
        <taxon>Bacteria</taxon>
        <taxon>Pseudomonadati</taxon>
        <taxon>Pseudomonadota</taxon>
        <taxon>Gammaproteobacteria</taxon>
        <taxon>Vibrionales</taxon>
        <taxon>Vibrionaceae</taxon>
        <taxon>Vibrio</taxon>
    </lineage>
</organism>
<protein>
    <submittedName>
        <fullName evidence="3">Phage tail sheath family protein</fullName>
    </submittedName>
</protein>
<proteinExistence type="inferred from homology"/>
<evidence type="ECO:0000313" key="3">
    <source>
        <dbReference type="EMBL" id="MYM57883.1"/>
    </source>
</evidence>
<evidence type="ECO:0000313" key="4">
    <source>
        <dbReference type="Proteomes" id="UP000478571"/>
    </source>
</evidence>
<comment type="caution">
    <text evidence="3">The sequence shown here is derived from an EMBL/GenBank/DDBJ whole genome shotgun (WGS) entry which is preliminary data.</text>
</comment>
<dbReference type="AlphaFoldDB" id="A0A6L8LQM7"/>
<name>A0A6L8LQM7_9VIBR</name>
<evidence type="ECO:0000259" key="2">
    <source>
        <dbReference type="Pfam" id="PF17482"/>
    </source>
</evidence>
<dbReference type="PANTHER" id="PTHR35861:SF1">
    <property type="entry name" value="PHAGE TAIL SHEATH PROTEIN"/>
    <property type="match status" value="1"/>
</dbReference>
<evidence type="ECO:0000256" key="1">
    <source>
        <dbReference type="ARBA" id="ARBA00008005"/>
    </source>
</evidence>
<dbReference type="Pfam" id="PF17482">
    <property type="entry name" value="Phage_sheath_1C"/>
    <property type="match status" value="1"/>
</dbReference>
<dbReference type="InterPro" id="IPR052042">
    <property type="entry name" value="Tail_sheath_structural"/>
</dbReference>
<comment type="similarity">
    <text evidence="1">Belongs to the myoviridae tail sheath protein family.</text>
</comment>
<dbReference type="RefSeq" id="WP_160926310.1">
    <property type="nucleotide sequence ID" value="NZ_WWEU01000001.1"/>
</dbReference>